<reference evidence="1" key="2">
    <citation type="journal article" date="2006" name="PLoS Pathog.">
        <title>New perspectives on host-parasite interplay by comparative transcriptomic and proteomic analyses of Schistosoma japonicum.</title>
        <authorList>
            <person name="Liu F."/>
            <person name="Lu J."/>
            <person name="Hu W."/>
            <person name="Wang S.Y."/>
            <person name="Cui S.J."/>
            <person name="Chi M."/>
            <person name="Yan Q."/>
            <person name="Wang X.R."/>
            <person name="Song H.D."/>
            <person name="Xu X.N."/>
            <person name="Wang J.J."/>
            <person name="Zhang X.L."/>
            <person name="Zhang X."/>
            <person name="Wang Z.Q."/>
            <person name="Xue C.L."/>
            <person name="Brindley P.J."/>
            <person name="McManus D.P."/>
            <person name="Yang P.Y."/>
            <person name="Feng Z."/>
            <person name="Chen Z."/>
            <person name="Han Z.G."/>
        </authorList>
    </citation>
    <scope>NUCLEOTIDE SEQUENCE</scope>
</reference>
<protein>
    <submittedName>
        <fullName evidence="1">SJCHGC03533 protein</fullName>
    </submittedName>
</protein>
<reference evidence="1" key="1">
    <citation type="submission" date="2004-11" db="EMBL/GenBank/DDBJ databases">
        <title>The full-length cDNA sequences of Schistosoma japonicum genes.</title>
        <authorList>
            <person name="Han Z."/>
        </authorList>
    </citation>
    <scope>NUCLEOTIDE SEQUENCE</scope>
</reference>
<organism evidence="1">
    <name type="scientific">Schistosoma japonicum</name>
    <name type="common">Blood fluke</name>
    <dbReference type="NCBI Taxonomy" id="6182"/>
    <lineage>
        <taxon>Eukaryota</taxon>
        <taxon>Metazoa</taxon>
        <taxon>Spiralia</taxon>
        <taxon>Lophotrochozoa</taxon>
        <taxon>Platyhelminthes</taxon>
        <taxon>Trematoda</taxon>
        <taxon>Digenea</taxon>
        <taxon>Strigeidida</taxon>
        <taxon>Schistosomatoidea</taxon>
        <taxon>Schistosomatidae</taxon>
        <taxon>Schistosoma</taxon>
    </lineage>
</organism>
<dbReference type="AlphaFoldDB" id="Q5DCW3"/>
<evidence type="ECO:0000313" key="1">
    <source>
        <dbReference type="EMBL" id="AAW26343.1"/>
    </source>
</evidence>
<accession>Q5DCW3</accession>
<proteinExistence type="evidence at transcript level"/>
<sequence>MLYYEVTTYDANLGNRDKCIVLGSKLDLIFPYNKVDADNANVNNNNPKDVELSQTLHRILYKAACSVGVINDTPESLDQVILISAKRGDNIPHLICKLWNCVQNLEEGEKD</sequence>
<name>Q5DCW3_SCHJA</name>
<dbReference type="EMBL" id="AY814611">
    <property type="protein sequence ID" value="AAW26343.1"/>
    <property type="molecule type" value="mRNA"/>
</dbReference>